<keyword evidence="3" id="KW-1185">Reference proteome</keyword>
<feature type="transmembrane region" description="Helical" evidence="1">
    <location>
        <begin position="31"/>
        <end position="49"/>
    </location>
</feature>
<protein>
    <submittedName>
        <fullName evidence="2">Uncharacterized protein</fullName>
    </submittedName>
</protein>
<evidence type="ECO:0000256" key="1">
    <source>
        <dbReference type="SAM" id="Phobius"/>
    </source>
</evidence>
<evidence type="ECO:0000313" key="3">
    <source>
        <dbReference type="Proteomes" id="UP000274630"/>
    </source>
</evidence>
<reference evidence="3" key="1">
    <citation type="submission" date="2018-04" db="EMBL/GenBank/DDBJ databases">
        <title>Whole Genome Assembly of Borrelia bavariensis PBi.</title>
        <authorList>
            <person name="Margos G."/>
        </authorList>
    </citation>
    <scope>NUCLEOTIDE SEQUENCE [LARGE SCALE GENOMIC DNA]</scope>
    <source>
        <strain evidence="3">PBi</strain>
        <plasmid evidence="3">lp36</plasmid>
    </source>
</reference>
<name>A0ABN5RG40_BORGP</name>
<dbReference type="Proteomes" id="UP000274630">
    <property type="component" value="Plasmid lp36"/>
</dbReference>
<accession>A0ABN5RG40</accession>
<evidence type="ECO:0000313" key="2">
    <source>
        <dbReference type="EMBL" id="AZA27464.1"/>
    </source>
</evidence>
<gene>
    <name evidence="2" type="ORF">DB299_06500</name>
</gene>
<dbReference type="EMBL" id="CP028883">
    <property type="protein sequence ID" value="AZA27464.1"/>
    <property type="molecule type" value="Genomic_DNA"/>
</dbReference>
<keyword evidence="1" id="KW-0812">Transmembrane</keyword>
<keyword evidence="2" id="KW-0614">Plasmid</keyword>
<proteinExistence type="predicted"/>
<keyword evidence="1" id="KW-1133">Transmembrane helix</keyword>
<keyword evidence="1" id="KW-0472">Membrane</keyword>
<organism evidence="2 3">
    <name type="scientific">Borrelia garinii subsp. bavariensis (strain ATCC BAA-2496 / DSM 23469 / PBi)</name>
    <name type="common">Borreliella bavariensis</name>
    <dbReference type="NCBI Taxonomy" id="290434"/>
    <lineage>
        <taxon>Bacteria</taxon>
        <taxon>Pseudomonadati</taxon>
        <taxon>Spirochaetota</taxon>
        <taxon>Spirochaetia</taxon>
        <taxon>Spirochaetales</taxon>
        <taxon>Borreliaceae</taxon>
        <taxon>Borreliella</taxon>
    </lineage>
</organism>
<sequence>MVIFLNQENRGYKGGDLAKVKVIVDKKKRGVLLVLQLWTLHLSLVGLGIESNAKNIGTLFTFL</sequence>
<geneLocation type="plasmid" evidence="2 3">
    <name>lp36</name>
</geneLocation>